<dbReference type="RefSeq" id="WP_144305810.1">
    <property type="nucleotide sequence ID" value="NZ_QMIF01000008.1"/>
</dbReference>
<feature type="transmembrane region" description="Helical" evidence="6">
    <location>
        <begin position="198"/>
        <end position="224"/>
    </location>
</feature>
<keyword evidence="5 6" id="KW-0472">Membrane</keyword>
<dbReference type="AlphaFoldDB" id="A0A6P1ZF06"/>
<sequence>MLKPTLLMALKDLRLTLTRGAGLVQALLLGLVLVFVFSLSRRAGDLVPAQTAATIFWLASLFSLVLMSNALFSLEEESYARHGLILSPAPLAAVWAGKAMASGLLVAASQLAFMPATIIFLGVEPSGPIESWLVGIAGILIVDWGLVAVGTLLGALAQGQAGRESLLSLVLFPLVIPVLLAGIRLTTGFLEGASPLGAGSWMGLALGFGALYSSVGLLLFPILYRAGD</sequence>
<dbReference type="GO" id="GO:0015232">
    <property type="term" value="F:heme transmembrane transporter activity"/>
    <property type="evidence" value="ECO:0007669"/>
    <property type="project" value="InterPro"/>
</dbReference>
<evidence type="ECO:0000256" key="3">
    <source>
        <dbReference type="ARBA" id="ARBA00022692"/>
    </source>
</evidence>
<feature type="transmembrane region" description="Helical" evidence="6">
    <location>
        <begin position="104"/>
        <end position="123"/>
    </location>
</feature>
<evidence type="ECO:0000313" key="8">
    <source>
        <dbReference type="Proteomes" id="UP000434052"/>
    </source>
</evidence>
<dbReference type="OrthoDB" id="5459399at2"/>
<evidence type="ECO:0000313" key="7">
    <source>
        <dbReference type="EMBL" id="TVM33083.1"/>
    </source>
</evidence>
<feature type="transmembrane region" description="Helical" evidence="6">
    <location>
        <begin position="166"/>
        <end position="186"/>
    </location>
</feature>
<reference evidence="7 8" key="1">
    <citation type="submission" date="2018-06" db="EMBL/GenBank/DDBJ databases">
        <title>Complete genome of Desulfovibrio marinus P48SEP.</title>
        <authorList>
            <person name="Crispim J.S."/>
            <person name="Vidigal P.M.P."/>
            <person name="Silva L.C.F."/>
            <person name="Araujo L.C."/>
            <person name="Laguardia C.N."/>
            <person name="Dias R.S."/>
            <person name="Sousa M.P."/>
            <person name="Paula S.O."/>
            <person name="Silva C."/>
        </authorList>
    </citation>
    <scope>NUCLEOTIDE SEQUENCE [LARGE SCALE GENOMIC DNA]</scope>
    <source>
        <strain evidence="7 8">P48SEP</strain>
    </source>
</reference>
<evidence type="ECO:0000256" key="6">
    <source>
        <dbReference type="SAM" id="Phobius"/>
    </source>
</evidence>
<dbReference type="InterPro" id="IPR003544">
    <property type="entry name" value="Cyt_c_biogenesis_CcmB"/>
</dbReference>
<dbReference type="GO" id="GO:0016020">
    <property type="term" value="C:membrane"/>
    <property type="evidence" value="ECO:0007669"/>
    <property type="project" value="UniProtKB-SubCell"/>
</dbReference>
<dbReference type="GO" id="GO:0017004">
    <property type="term" value="P:cytochrome complex assembly"/>
    <property type="evidence" value="ECO:0007669"/>
    <property type="project" value="InterPro"/>
</dbReference>
<name>A0A6P1ZF06_9BACT</name>
<evidence type="ECO:0000256" key="4">
    <source>
        <dbReference type="ARBA" id="ARBA00022989"/>
    </source>
</evidence>
<keyword evidence="3 6" id="KW-0812">Transmembrane</keyword>
<dbReference type="EMBL" id="QMIF01000008">
    <property type="protein sequence ID" value="TVM33083.1"/>
    <property type="molecule type" value="Genomic_DNA"/>
</dbReference>
<evidence type="ECO:0000256" key="2">
    <source>
        <dbReference type="ARBA" id="ARBA00010544"/>
    </source>
</evidence>
<feature type="transmembrane region" description="Helical" evidence="6">
    <location>
        <begin position="129"/>
        <end position="154"/>
    </location>
</feature>
<protein>
    <submittedName>
        <fullName evidence="7">Heme ABC transporter permease CcmB</fullName>
    </submittedName>
</protein>
<feature type="transmembrane region" description="Helical" evidence="6">
    <location>
        <begin position="51"/>
        <end position="72"/>
    </location>
</feature>
<evidence type="ECO:0000256" key="1">
    <source>
        <dbReference type="ARBA" id="ARBA00004141"/>
    </source>
</evidence>
<evidence type="ECO:0000256" key="5">
    <source>
        <dbReference type="ARBA" id="ARBA00023136"/>
    </source>
</evidence>
<keyword evidence="4 6" id="KW-1133">Transmembrane helix</keyword>
<comment type="similarity">
    <text evidence="2">Belongs to the CcmB/CycW/HelB family.</text>
</comment>
<dbReference type="Proteomes" id="UP000434052">
    <property type="component" value="Unassembled WGS sequence"/>
</dbReference>
<accession>A0A6P1ZF06</accession>
<feature type="transmembrane region" description="Helical" evidence="6">
    <location>
        <begin position="20"/>
        <end position="39"/>
    </location>
</feature>
<gene>
    <name evidence="7" type="ORF">DQK91_13045</name>
</gene>
<proteinExistence type="inferred from homology"/>
<comment type="subcellular location">
    <subcellularLocation>
        <location evidence="1">Membrane</location>
        <topology evidence="1">Multi-pass membrane protein</topology>
    </subcellularLocation>
</comment>
<dbReference type="Pfam" id="PF03379">
    <property type="entry name" value="CcmB"/>
    <property type="match status" value="1"/>
</dbReference>
<dbReference type="PRINTS" id="PR01414">
    <property type="entry name" value="CCMBBIOGNSIS"/>
</dbReference>
<comment type="caution">
    <text evidence="7">The sequence shown here is derived from an EMBL/GenBank/DDBJ whole genome shotgun (WGS) entry which is preliminary data.</text>
</comment>
<organism evidence="7 8">
    <name type="scientific">Oceanidesulfovibrio marinus</name>
    <dbReference type="NCBI Taxonomy" id="370038"/>
    <lineage>
        <taxon>Bacteria</taxon>
        <taxon>Pseudomonadati</taxon>
        <taxon>Thermodesulfobacteriota</taxon>
        <taxon>Desulfovibrionia</taxon>
        <taxon>Desulfovibrionales</taxon>
        <taxon>Desulfovibrionaceae</taxon>
        <taxon>Oceanidesulfovibrio</taxon>
    </lineage>
</organism>